<dbReference type="Gene3D" id="3.40.462.20">
    <property type="match status" value="1"/>
</dbReference>
<evidence type="ECO:0000256" key="4">
    <source>
        <dbReference type="ARBA" id="ARBA00022827"/>
    </source>
</evidence>
<dbReference type="Pfam" id="PF01565">
    <property type="entry name" value="FAD_binding_4"/>
    <property type="match status" value="1"/>
</dbReference>
<dbReference type="InterPro" id="IPR012951">
    <property type="entry name" value="BBE"/>
</dbReference>
<comment type="caution">
    <text evidence="9">The sequence shown here is derived from an EMBL/GenBank/DDBJ whole genome shotgun (WGS) entry which is preliminary data.</text>
</comment>
<dbReference type="Proteomes" id="UP001392437">
    <property type="component" value="Unassembled WGS sequence"/>
</dbReference>
<keyword evidence="5" id="KW-0560">Oxidoreductase</keyword>
<dbReference type="Pfam" id="PF08031">
    <property type="entry name" value="BBE"/>
    <property type="match status" value="1"/>
</dbReference>
<feature type="domain" description="Berberine/berberine-like" evidence="8">
    <location>
        <begin position="478"/>
        <end position="522"/>
    </location>
</feature>
<feature type="domain" description="FAD linked oxidase N-terminal" evidence="7">
    <location>
        <begin position="109"/>
        <end position="230"/>
    </location>
</feature>
<gene>
    <name evidence="9" type="ORF">PG999_011123</name>
</gene>
<evidence type="ECO:0000256" key="2">
    <source>
        <dbReference type="ARBA" id="ARBA00005466"/>
    </source>
</evidence>
<feature type="chain" id="PRO_5043687749" evidence="6">
    <location>
        <begin position="25"/>
        <end position="523"/>
    </location>
</feature>
<keyword evidence="10" id="KW-1185">Reference proteome</keyword>
<dbReference type="PANTHER" id="PTHR42973">
    <property type="entry name" value="BINDING OXIDOREDUCTASE, PUTATIVE (AFU_ORTHOLOGUE AFUA_1G17690)-RELATED"/>
    <property type="match status" value="1"/>
</dbReference>
<evidence type="ECO:0000256" key="6">
    <source>
        <dbReference type="SAM" id="SignalP"/>
    </source>
</evidence>
<protein>
    <submittedName>
        <fullName evidence="9">FAD-dependent oxygenase</fullName>
    </submittedName>
</protein>
<proteinExistence type="inferred from homology"/>
<dbReference type="EMBL" id="JAQQWP010000009">
    <property type="protein sequence ID" value="KAK8100749.1"/>
    <property type="molecule type" value="Genomic_DNA"/>
</dbReference>
<evidence type="ECO:0000256" key="1">
    <source>
        <dbReference type="ARBA" id="ARBA00001974"/>
    </source>
</evidence>
<dbReference type="InterPro" id="IPR016169">
    <property type="entry name" value="FAD-bd_PCMH_sub2"/>
</dbReference>
<dbReference type="GO" id="GO:0050660">
    <property type="term" value="F:flavin adenine dinucleotide binding"/>
    <property type="evidence" value="ECO:0007669"/>
    <property type="project" value="InterPro"/>
</dbReference>
<evidence type="ECO:0000313" key="10">
    <source>
        <dbReference type="Proteomes" id="UP001392437"/>
    </source>
</evidence>
<evidence type="ECO:0000256" key="3">
    <source>
        <dbReference type="ARBA" id="ARBA00022630"/>
    </source>
</evidence>
<evidence type="ECO:0000256" key="5">
    <source>
        <dbReference type="ARBA" id="ARBA00023002"/>
    </source>
</evidence>
<evidence type="ECO:0000259" key="7">
    <source>
        <dbReference type="Pfam" id="PF01565"/>
    </source>
</evidence>
<dbReference type="SUPFAM" id="SSF56176">
    <property type="entry name" value="FAD-binding/transporter-associated domain-like"/>
    <property type="match status" value="1"/>
</dbReference>
<dbReference type="GO" id="GO:0016491">
    <property type="term" value="F:oxidoreductase activity"/>
    <property type="evidence" value="ECO:0007669"/>
    <property type="project" value="UniProtKB-KW"/>
</dbReference>
<keyword evidence="6" id="KW-0732">Signal</keyword>
<keyword evidence="4" id="KW-0274">FAD</keyword>
<dbReference type="InterPro" id="IPR050416">
    <property type="entry name" value="FAD-linked_Oxidoreductase"/>
</dbReference>
<accession>A0AAW0QES9</accession>
<dbReference type="AlphaFoldDB" id="A0AAW0QES9"/>
<feature type="signal peptide" evidence="6">
    <location>
        <begin position="1"/>
        <end position="24"/>
    </location>
</feature>
<sequence length="523" mass="56351">MQASKLFFLALGFISVAAVDKCQSQPVTDFAVALGPILSPGASISFPGSDKFANATTRYSAYGAPDFAVTVDVATEADVANTVSGQHLFVSDKHIPANNISSLSSCYMSQMVKVANAHQLPFLATSGHHGATISLGRLRCGVNINLRALHSVEVLGGGQTALIGGGTLTLQVTEALWKHRKWTVTGICECTSLLGPGLGGGHGWNQGRYGLGLDQIVEANLVLGDGSRIVVSADSPTPICSGACAAPYRIYDVPDTNTWVVGRYTYTQDKLEALFGLLDSFVANGAQPVELRHWTNFLRMPDVDPVHAVFVTWIIYEGTPEQAAPYTSKMEALGPVATAFNTTAYPGLAVLTGNDRGAKLCAENGDHILRFPIDLRGFNVTAHRAAYAIFDEVSRTYPALGGAIMLNEGYSVRAVQEVPAGTTAFPDRFNNLLLSPSFRITPTDHDDGGTELHRIATEAGLRMRQTLFEGGGSPDLHTYVNYGLGLETLENYYGHEEWRLERLRALKAKYDPDRKFSFYAPIA</sequence>
<evidence type="ECO:0000313" key="9">
    <source>
        <dbReference type="EMBL" id="KAK8100749.1"/>
    </source>
</evidence>
<dbReference type="InterPro" id="IPR036318">
    <property type="entry name" value="FAD-bd_PCMH-like_sf"/>
</dbReference>
<name>A0AAW0QES9_9PEZI</name>
<comment type="similarity">
    <text evidence="2">Belongs to the oxygen-dependent FAD-linked oxidoreductase family.</text>
</comment>
<keyword evidence="3" id="KW-0285">Flavoprotein</keyword>
<evidence type="ECO:0000259" key="8">
    <source>
        <dbReference type="Pfam" id="PF08031"/>
    </source>
</evidence>
<dbReference type="PANTHER" id="PTHR42973:SF9">
    <property type="entry name" value="FAD-BINDING PCMH-TYPE DOMAIN-CONTAINING PROTEIN-RELATED"/>
    <property type="match status" value="1"/>
</dbReference>
<reference evidence="9 10" key="1">
    <citation type="submission" date="2023-01" db="EMBL/GenBank/DDBJ databases">
        <title>Analysis of 21 Apiospora genomes using comparative genomics revels a genus with tremendous synthesis potential of carbohydrate active enzymes and secondary metabolites.</title>
        <authorList>
            <person name="Sorensen T."/>
        </authorList>
    </citation>
    <scope>NUCLEOTIDE SEQUENCE [LARGE SCALE GENOMIC DNA]</scope>
    <source>
        <strain evidence="9 10">CBS 117206</strain>
    </source>
</reference>
<organism evidence="9 10">
    <name type="scientific">Apiospora kogelbergensis</name>
    <dbReference type="NCBI Taxonomy" id="1337665"/>
    <lineage>
        <taxon>Eukaryota</taxon>
        <taxon>Fungi</taxon>
        <taxon>Dikarya</taxon>
        <taxon>Ascomycota</taxon>
        <taxon>Pezizomycotina</taxon>
        <taxon>Sordariomycetes</taxon>
        <taxon>Xylariomycetidae</taxon>
        <taxon>Amphisphaeriales</taxon>
        <taxon>Apiosporaceae</taxon>
        <taxon>Apiospora</taxon>
    </lineage>
</organism>
<dbReference type="Gene3D" id="3.30.465.10">
    <property type="match status" value="2"/>
</dbReference>
<dbReference type="InterPro" id="IPR006094">
    <property type="entry name" value="Oxid_FAD_bind_N"/>
</dbReference>
<comment type="cofactor">
    <cofactor evidence="1">
        <name>FAD</name>
        <dbReference type="ChEBI" id="CHEBI:57692"/>
    </cofactor>
</comment>